<reference evidence="2 3" key="1">
    <citation type="journal article" date="2023" name="Plants (Basel)">
        <title>Bridging the Gap: Combining Genomics and Transcriptomics Approaches to Understand Stylosanthes scabra, an Orphan Legume from the Brazilian Caatinga.</title>
        <authorList>
            <person name="Ferreira-Neto J.R.C."/>
            <person name="da Silva M.D."/>
            <person name="Binneck E."/>
            <person name="de Melo N.F."/>
            <person name="da Silva R.H."/>
            <person name="de Melo A.L.T.M."/>
            <person name="Pandolfi V."/>
            <person name="Bustamante F.O."/>
            <person name="Brasileiro-Vidal A.C."/>
            <person name="Benko-Iseppon A.M."/>
        </authorList>
    </citation>
    <scope>NUCLEOTIDE SEQUENCE [LARGE SCALE GENOMIC DNA]</scope>
    <source>
        <tissue evidence="2">Leaves</tissue>
    </source>
</reference>
<evidence type="ECO:0000313" key="3">
    <source>
        <dbReference type="Proteomes" id="UP001341840"/>
    </source>
</evidence>
<comment type="caution">
    <text evidence="2">The sequence shown here is derived from an EMBL/GenBank/DDBJ whole genome shotgun (WGS) entry which is preliminary data.</text>
</comment>
<proteinExistence type="predicted"/>
<evidence type="ECO:0000313" key="2">
    <source>
        <dbReference type="EMBL" id="MED6139550.1"/>
    </source>
</evidence>
<dbReference type="EMBL" id="JASCZI010061807">
    <property type="protein sequence ID" value="MED6139550.1"/>
    <property type="molecule type" value="Genomic_DNA"/>
</dbReference>
<feature type="coiled-coil region" evidence="1">
    <location>
        <begin position="11"/>
        <end position="38"/>
    </location>
</feature>
<sequence length="81" mass="10017">EPLRGWNKEKLENIDAKIKLFEEEIAKTDTELEQKINEEDNVVRRGALRSQLEVWYKRRRADYWRQHSRDRYVKDVEKNTR</sequence>
<accession>A0ABU6SU12</accession>
<dbReference type="Proteomes" id="UP001341840">
    <property type="component" value="Unassembled WGS sequence"/>
</dbReference>
<name>A0ABU6SU12_9FABA</name>
<organism evidence="2 3">
    <name type="scientific">Stylosanthes scabra</name>
    <dbReference type="NCBI Taxonomy" id="79078"/>
    <lineage>
        <taxon>Eukaryota</taxon>
        <taxon>Viridiplantae</taxon>
        <taxon>Streptophyta</taxon>
        <taxon>Embryophyta</taxon>
        <taxon>Tracheophyta</taxon>
        <taxon>Spermatophyta</taxon>
        <taxon>Magnoliopsida</taxon>
        <taxon>eudicotyledons</taxon>
        <taxon>Gunneridae</taxon>
        <taxon>Pentapetalae</taxon>
        <taxon>rosids</taxon>
        <taxon>fabids</taxon>
        <taxon>Fabales</taxon>
        <taxon>Fabaceae</taxon>
        <taxon>Papilionoideae</taxon>
        <taxon>50 kb inversion clade</taxon>
        <taxon>dalbergioids sensu lato</taxon>
        <taxon>Dalbergieae</taxon>
        <taxon>Pterocarpus clade</taxon>
        <taxon>Stylosanthes</taxon>
    </lineage>
</organism>
<protein>
    <submittedName>
        <fullName evidence="2">Uncharacterized protein</fullName>
    </submittedName>
</protein>
<keyword evidence="3" id="KW-1185">Reference proteome</keyword>
<gene>
    <name evidence="2" type="ORF">PIB30_084860</name>
</gene>
<keyword evidence="1" id="KW-0175">Coiled coil</keyword>
<feature type="non-terminal residue" evidence="2">
    <location>
        <position position="1"/>
    </location>
</feature>
<evidence type="ECO:0000256" key="1">
    <source>
        <dbReference type="SAM" id="Coils"/>
    </source>
</evidence>